<dbReference type="CDD" id="cd05240">
    <property type="entry name" value="UDP_G4E_3_SDR_e"/>
    <property type="match status" value="1"/>
</dbReference>
<feature type="domain" description="NAD-dependent epimerase/dehydratase" evidence="1">
    <location>
        <begin position="6"/>
        <end position="222"/>
    </location>
</feature>
<evidence type="ECO:0000259" key="1">
    <source>
        <dbReference type="Pfam" id="PF01370"/>
    </source>
</evidence>
<dbReference type="EMBL" id="CP130613">
    <property type="protein sequence ID" value="WKW15929.1"/>
    <property type="molecule type" value="Genomic_DNA"/>
</dbReference>
<dbReference type="Pfam" id="PF01370">
    <property type="entry name" value="Epimerase"/>
    <property type="match status" value="1"/>
</dbReference>
<proteinExistence type="predicted"/>
<keyword evidence="4" id="KW-1185">Reference proteome</keyword>
<dbReference type="KEGG" id="pspc:Strain318_002336"/>
<protein>
    <submittedName>
        <fullName evidence="2">SDR family oxidoreductase</fullName>
    </submittedName>
</protein>
<dbReference type="InterPro" id="IPR036291">
    <property type="entry name" value="NAD(P)-bd_dom_sf"/>
</dbReference>
<dbReference type="SUPFAM" id="SSF51735">
    <property type="entry name" value="NAD(P)-binding Rossmann-fold domains"/>
    <property type="match status" value="1"/>
</dbReference>
<dbReference type="PANTHER" id="PTHR43245">
    <property type="entry name" value="BIFUNCTIONAL POLYMYXIN RESISTANCE PROTEIN ARNA"/>
    <property type="match status" value="1"/>
</dbReference>
<accession>A0AA49Q8N0</accession>
<organism evidence="2">
    <name type="scientific">Pseudogemmatithrix spongiicola</name>
    <dbReference type="NCBI Taxonomy" id="3062599"/>
    <lineage>
        <taxon>Bacteria</taxon>
        <taxon>Pseudomonadati</taxon>
        <taxon>Gemmatimonadota</taxon>
        <taxon>Gemmatimonadia</taxon>
        <taxon>Gemmatimonadales</taxon>
        <taxon>Gemmatimonadaceae</taxon>
        <taxon>Pseudogemmatithrix</taxon>
    </lineage>
</organism>
<name>A0AA49JWS0_9BACT</name>
<reference evidence="2" key="1">
    <citation type="submission" date="2023-07" db="EMBL/GenBank/DDBJ databases">
        <authorList>
            <person name="Haufschild T."/>
            <person name="Kallscheuer N."/>
            <person name="Hammer J."/>
            <person name="Kohn T."/>
            <person name="Kabuu M."/>
            <person name="Jogler M."/>
            <person name="Wohfarth N."/>
            <person name="Heuer A."/>
            <person name="Rohde M."/>
            <person name="van Teeseling M.C.F."/>
            <person name="Jogler C."/>
        </authorList>
    </citation>
    <scope>NUCLEOTIDE SEQUENCE</scope>
    <source>
        <strain evidence="2">Strain 138</strain>
        <strain evidence="3">Strain 318</strain>
    </source>
</reference>
<evidence type="ECO:0000313" key="2">
    <source>
        <dbReference type="EMBL" id="WKW13023.1"/>
    </source>
</evidence>
<dbReference type="RefSeq" id="WP_367885886.1">
    <property type="nucleotide sequence ID" value="NZ_CP130612.1"/>
</dbReference>
<gene>
    <name evidence="2" type="ORF">Strain138_002337</name>
    <name evidence="3" type="ORF">Strain318_002336</name>
</gene>
<sequence>MPEKRILITGAGGYVGRIVGERLAAEHFVVGADLRARSDLGFEIVALDVRDPRLRDLMADLRISHVIHLAAVLEGGRDRKTDYDIDVGGTNNVVACAVDAGVRHLTVSSSGAAYGYHADNPAWITEDHPLRASERFAYAYHKRVVEQLLARYRQLAPQLGQLVLRICTVLGATTKNQITALFQQRRILGVRGSDSRFVFIWDEDVAGAILHGVRGDRTGVYNLAGDGAMTIHEIAEALGKPTRMLPAFVIRQALGIGRFFRLSRYGPEQLDFLRYRPVLDNRRLKEVFGYTPQKTSAEAFQTFAEAQRGRERAPAGAP</sequence>
<dbReference type="InterPro" id="IPR001509">
    <property type="entry name" value="Epimerase_deHydtase"/>
</dbReference>
<dbReference type="Proteomes" id="UP001229955">
    <property type="component" value="Chromosome"/>
</dbReference>
<accession>A0AA49JWS0</accession>
<evidence type="ECO:0000313" key="4">
    <source>
        <dbReference type="Proteomes" id="UP001229955"/>
    </source>
</evidence>
<evidence type="ECO:0000313" key="3">
    <source>
        <dbReference type="EMBL" id="WKW15929.1"/>
    </source>
</evidence>
<dbReference type="Gene3D" id="3.40.50.720">
    <property type="entry name" value="NAD(P)-binding Rossmann-like Domain"/>
    <property type="match status" value="1"/>
</dbReference>
<dbReference type="EMBL" id="CP130612">
    <property type="protein sequence ID" value="WKW13023.1"/>
    <property type="molecule type" value="Genomic_DNA"/>
</dbReference>
<dbReference type="AlphaFoldDB" id="A0AA49JWS0"/>
<dbReference type="InterPro" id="IPR050177">
    <property type="entry name" value="Lipid_A_modif_metabolic_enz"/>
</dbReference>